<dbReference type="EMBL" id="JBANRG010000056">
    <property type="protein sequence ID" value="KAK7442970.1"/>
    <property type="molecule type" value="Genomic_DNA"/>
</dbReference>
<evidence type="ECO:0000259" key="2">
    <source>
        <dbReference type="PROSITE" id="PS50011"/>
    </source>
</evidence>
<name>A0ABR1IWC0_9AGAR</name>
<feature type="compositionally biased region" description="Polar residues" evidence="1">
    <location>
        <begin position="264"/>
        <end position="275"/>
    </location>
</feature>
<sequence length="898" mass="99933">MPLHISNGISSTPLYSPYRLFCEPLRLRSPKFLSANPPSPSLRFLHALLAMDQPEKQPDLSLPAPPHPVVNEKLNVTPQSKCVSSQMNLDENHKVGQVNEYLAEDIKERVRVSRQDFLRLFLDLTESQYSDLVREGGPILRVMSNVDFRKAWSAYLGVVKTEGTSEKDLYLPLVTVVVAALAVFHGADKPFFLDASGKVVKGSYAIRRPDLHALLQGLNVLVDDEKLRIHWPIIAWWLEVKHRQGQTLDRGHLVYDVVQNSETTSSSGLQATDMTAGNKRKSEASDISNTSSSTPQPSVLEEISATRDGQSGGRITPTRAGPLPEIDDTDEGGQKRMRVNDEGEASIITRQSGDPKSPVLGSELSVAAESALKGTELVMHTLLQCAGYGLEMLSSGLLRSHSISLLLDSLCLQGLYYGRSKIVLSEVTDLSSAEGLQFFVVILFQLSNLSGRQLGLIPIRAVDKIAESPLPVIDPILNSKYQALLGARKGKGPSINDKFPFPGCNAFHGCQLQLGDGTTLLLKTAVYRAHSIIGRGTTVIKAVLNGHDVVVKLSFPGSSREAEDDLIRRAHCAASSTEHAWAKNHLPTVIRAETHPFGGDTSQTKLATFFEKLTIPYETRVLRITVQEVLQPITDLTDPEEIAQVFFDILQIHRWLVDHGKILHRDISLTNIMFRRISGNVYGVLNDFDLASSLPVQPGTTSLRRTGTLPYMSIELLNKTCTEGPVYHHDLESLFYVLAVLCCHYDKGSRGLQKVDLKKRRFHSWFSGVNSSNAADKVQWLEITNWESVQTTSFFGAQFSSLIYELREQLRMSKHKVVNFRSGDLWSRLHPGRQPPKHIQDGLNFDILNRDGIFSYETFKDAIEANIAPTNKRLIIRYCTPLALQRSDFILPRNQEIS</sequence>
<reference evidence="3 4" key="1">
    <citation type="submission" date="2024-01" db="EMBL/GenBank/DDBJ databases">
        <title>A draft genome for the cacao thread blight pathogen Marasmiellus scandens.</title>
        <authorList>
            <person name="Baruah I.K."/>
            <person name="Leung J."/>
            <person name="Bukari Y."/>
            <person name="Amoako-Attah I."/>
            <person name="Meinhardt L.W."/>
            <person name="Bailey B.A."/>
            <person name="Cohen S.P."/>
        </authorList>
    </citation>
    <scope>NUCLEOTIDE SEQUENCE [LARGE SCALE GENOMIC DNA]</scope>
    <source>
        <strain evidence="3 4">GH-19</strain>
    </source>
</reference>
<dbReference type="PANTHER" id="PTHR38248:SF2">
    <property type="entry name" value="FUNK1 11"/>
    <property type="match status" value="1"/>
</dbReference>
<evidence type="ECO:0000313" key="4">
    <source>
        <dbReference type="Proteomes" id="UP001498398"/>
    </source>
</evidence>
<feature type="region of interest" description="Disordered" evidence="1">
    <location>
        <begin position="264"/>
        <end position="335"/>
    </location>
</feature>
<evidence type="ECO:0000256" key="1">
    <source>
        <dbReference type="SAM" id="MobiDB-lite"/>
    </source>
</evidence>
<dbReference type="InterPro" id="IPR040976">
    <property type="entry name" value="Pkinase_fungal"/>
</dbReference>
<dbReference type="Proteomes" id="UP001498398">
    <property type="component" value="Unassembled WGS sequence"/>
</dbReference>
<keyword evidence="4" id="KW-1185">Reference proteome</keyword>
<accession>A0ABR1IWC0</accession>
<proteinExistence type="predicted"/>
<dbReference type="PROSITE" id="PS50011">
    <property type="entry name" value="PROTEIN_KINASE_DOM"/>
    <property type="match status" value="1"/>
</dbReference>
<evidence type="ECO:0000313" key="3">
    <source>
        <dbReference type="EMBL" id="KAK7442970.1"/>
    </source>
</evidence>
<dbReference type="InterPro" id="IPR000719">
    <property type="entry name" value="Prot_kinase_dom"/>
</dbReference>
<dbReference type="PANTHER" id="PTHR38248">
    <property type="entry name" value="FUNK1 6"/>
    <property type="match status" value="1"/>
</dbReference>
<comment type="caution">
    <text evidence="3">The sequence shown here is derived from an EMBL/GenBank/DDBJ whole genome shotgun (WGS) entry which is preliminary data.</text>
</comment>
<gene>
    <name evidence="3" type="ORF">VKT23_015914</name>
</gene>
<dbReference type="Gene3D" id="1.10.510.10">
    <property type="entry name" value="Transferase(Phosphotransferase) domain 1"/>
    <property type="match status" value="1"/>
</dbReference>
<dbReference type="InterPro" id="IPR011009">
    <property type="entry name" value="Kinase-like_dom_sf"/>
</dbReference>
<dbReference type="Pfam" id="PF17667">
    <property type="entry name" value="Pkinase_fungal"/>
    <property type="match status" value="1"/>
</dbReference>
<dbReference type="SMART" id="SM00220">
    <property type="entry name" value="S_TKc"/>
    <property type="match status" value="1"/>
</dbReference>
<organism evidence="3 4">
    <name type="scientific">Marasmiellus scandens</name>
    <dbReference type="NCBI Taxonomy" id="2682957"/>
    <lineage>
        <taxon>Eukaryota</taxon>
        <taxon>Fungi</taxon>
        <taxon>Dikarya</taxon>
        <taxon>Basidiomycota</taxon>
        <taxon>Agaricomycotina</taxon>
        <taxon>Agaricomycetes</taxon>
        <taxon>Agaricomycetidae</taxon>
        <taxon>Agaricales</taxon>
        <taxon>Marasmiineae</taxon>
        <taxon>Omphalotaceae</taxon>
        <taxon>Marasmiellus</taxon>
    </lineage>
</organism>
<feature type="domain" description="Protein kinase" evidence="2">
    <location>
        <begin position="527"/>
        <end position="833"/>
    </location>
</feature>
<dbReference type="SUPFAM" id="SSF56112">
    <property type="entry name" value="Protein kinase-like (PK-like)"/>
    <property type="match status" value="1"/>
</dbReference>
<feature type="compositionally biased region" description="Polar residues" evidence="1">
    <location>
        <begin position="285"/>
        <end position="297"/>
    </location>
</feature>
<protein>
    <recommendedName>
        <fullName evidence="2">Protein kinase domain-containing protein</fullName>
    </recommendedName>
</protein>